<dbReference type="OrthoDB" id="432401at2759"/>
<accession>A0A1Q9C4A9</accession>
<comment type="caution">
    <text evidence="2">The sequence shown here is derived from an EMBL/GenBank/DDBJ whole genome shotgun (WGS) entry which is preliminary data.</text>
</comment>
<dbReference type="EMBL" id="LSRX01001717">
    <property type="protein sequence ID" value="OLP77758.1"/>
    <property type="molecule type" value="Genomic_DNA"/>
</dbReference>
<feature type="compositionally biased region" description="Basic and acidic residues" evidence="1">
    <location>
        <begin position="391"/>
        <end position="405"/>
    </location>
</feature>
<feature type="region of interest" description="Disordered" evidence="1">
    <location>
        <begin position="719"/>
        <end position="747"/>
    </location>
</feature>
<evidence type="ECO:0008006" key="4">
    <source>
        <dbReference type="Google" id="ProtNLM"/>
    </source>
</evidence>
<evidence type="ECO:0000256" key="1">
    <source>
        <dbReference type="SAM" id="MobiDB-lite"/>
    </source>
</evidence>
<feature type="compositionally biased region" description="Low complexity" evidence="1">
    <location>
        <begin position="982"/>
        <end position="995"/>
    </location>
</feature>
<evidence type="ECO:0000313" key="2">
    <source>
        <dbReference type="EMBL" id="OLP77758.1"/>
    </source>
</evidence>
<keyword evidence="3" id="KW-1185">Reference proteome</keyword>
<dbReference type="SUPFAM" id="SSF50985">
    <property type="entry name" value="RCC1/BLIP-II"/>
    <property type="match status" value="2"/>
</dbReference>
<dbReference type="PANTHER" id="PTHR45982:SF1">
    <property type="entry name" value="REGULATOR OF CHROMOSOME CONDENSATION"/>
    <property type="match status" value="1"/>
</dbReference>
<feature type="compositionally biased region" description="Low complexity" evidence="1">
    <location>
        <begin position="1625"/>
        <end position="1641"/>
    </location>
</feature>
<feature type="region of interest" description="Disordered" evidence="1">
    <location>
        <begin position="902"/>
        <end position="935"/>
    </location>
</feature>
<dbReference type="Gene3D" id="2.130.10.30">
    <property type="entry name" value="Regulator of chromosome condensation 1/beta-lactamase-inhibitor protein II"/>
    <property type="match status" value="2"/>
</dbReference>
<dbReference type="PANTHER" id="PTHR45982">
    <property type="entry name" value="REGULATOR OF CHROMOSOME CONDENSATION"/>
    <property type="match status" value="1"/>
</dbReference>
<feature type="compositionally biased region" description="Basic and acidic residues" evidence="1">
    <location>
        <begin position="926"/>
        <end position="935"/>
    </location>
</feature>
<feature type="region of interest" description="Disordered" evidence="1">
    <location>
        <begin position="958"/>
        <end position="1004"/>
    </location>
</feature>
<protein>
    <recommendedName>
        <fullName evidence="4">Retrovirus-related Pol polyprotein from transposon TNT 1-94</fullName>
    </recommendedName>
</protein>
<feature type="region of interest" description="Disordered" evidence="1">
    <location>
        <begin position="386"/>
        <end position="405"/>
    </location>
</feature>
<feature type="region of interest" description="Disordered" evidence="1">
    <location>
        <begin position="567"/>
        <end position="609"/>
    </location>
</feature>
<feature type="compositionally biased region" description="Basic and acidic residues" evidence="1">
    <location>
        <begin position="317"/>
        <end position="356"/>
    </location>
</feature>
<feature type="region of interest" description="Disordered" evidence="1">
    <location>
        <begin position="1600"/>
        <end position="1657"/>
    </location>
</feature>
<dbReference type="InterPro" id="IPR009091">
    <property type="entry name" value="RCC1/BLIP-II"/>
</dbReference>
<dbReference type="InterPro" id="IPR051553">
    <property type="entry name" value="Ran_GTPase-activating"/>
</dbReference>
<organism evidence="2 3">
    <name type="scientific">Symbiodinium microadriaticum</name>
    <name type="common">Dinoflagellate</name>
    <name type="synonym">Zooxanthella microadriatica</name>
    <dbReference type="NCBI Taxonomy" id="2951"/>
    <lineage>
        <taxon>Eukaryota</taxon>
        <taxon>Sar</taxon>
        <taxon>Alveolata</taxon>
        <taxon>Dinophyceae</taxon>
        <taxon>Suessiales</taxon>
        <taxon>Symbiodiniaceae</taxon>
        <taxon>Symbiodinium</taxon>
    </lineage>
</organism>
<evidence type="ECO:0000313" key="3">
    <source>
        <dbReference type="Proteomes" id="UP000186817"/>
    </source>
</evidence>
<reference evidence="2 3" key="1">
    <citation type="submission" date="2016-02" db="EMBL/GenBank/DDBJ databases">
        <title>Genome analysis of coral dinoflagellate symbionts highlights evolutionary adaptations to a symbiotic lifestyle.</title>
        <authorList>
            <person name="Aranda M."/>
            <person name="Li Y."/>
            <person name="Liew Y.J."/>
            <person name="Baumgarten S."/>
            <person name="Simakov O."/>
            <person name="Wilson M."/>
            <person name="Piel J."/>
            <person name="Ashoor H."/>
            <person name="Bougouffa S."/>
            <person name="Bajic V.B."/>
            <person name="Ryu T."/>
            <person name="Ravasi T."/>
            <person name="Bayer T."/>
            <person name="Micklem G."/>
            <person name="Kim H."/>
            <person name="Bhak J."/>
            <person name="Lajeunesse T.C."/>
            <person name="Voolstra C.R."/>
        </authorList>
    </citation>
    <scope>NUCLEOTIDE SEQUENCE [LARGE SCALE GENOMIC DNA]</scope>
    <source>
        <strain evidence="2 3">CCMP2467</strain>
    </source>
</reference>
<proteinExistence type="predicted"/>
<feature type="region of interest" description="Disordered" evidence="1">
    <location>
        <begin position="230"/>
        <end position="269"/>
    </location>
</feature>
<feature type="region of interest" description="Disordered" evidence="1">
    <location>
        <begin position="299"/>
        <end position="366"/>
    </location>
</feature>
<gene>
    <name evidence="2" type="ORF">AK812_SmicGene42146</name>
</gene>
<dbReference type="Proteomes" id="UP000186817">
    <property type="component" value="Unassembled WGS sequence"/>
</dbReference>
<name>A0A1Q9C4A9_SYMMI</name>
<dbReference type="CDD" id="cd09272">
    <property type="entry name" value="RNase_HI_RT_Ty1"/>
    <property type="match status" value="1"/>
</dbReference>
<sequence>MTPQSAQAAPLTEAAVGRQLAELTAALQRAEASHREMQLALGASQERTQRLEAQLLQMQLGQAGGTAAPAGGTVSSAAPPAVAVGSISPVQLGLGSFTGQLKGVDLLKQAIKPPKPLRNQDDWERFVWQLETYAALVDSSFPGHLEEARRESDEGEDAVESEEYRQLSVKLFGMLVSLVSECAPALKIARGIRRQDGFLLWRQLWREFHPEQANRGLIWRRALLSPKSPGVGERPCQVRGGVRSGQGDLRRRQARTPHGGVAERTQATPRHDVTKYEYMRGLVVSYLQAKRVWTPSGAYAQPAGRRHHDPDAMDIGKVGDAKGKDGKGKGKGKGKEDKGKGKAQKGKEGKGKDDARSAGAQGARGERRHRLAAFCGAFRVGRGKHRHHGCHHEAGGETHLGPKDAGPGERRGYLLVDTGATVSVCRPETFLDPVNTAARQTLYSVDDTPLDTKGTAEPVLKLGRRSRQEAKTTFQVVSGITDDILSVNRAVDSGARVVFDAAGSYIEWEDGSRADFIRSGRQFLMPYTCAHRQHKRARVAAVGEEEHYPDDPDAQAVADFARAEAVAEEERRELAADPGGSLESGPPPPDPEPVTESVPVEPTEEDKERRRLTHLPFQAWCPECVQGLEAVVQMDYTFYSRGAQQRLAPEDESILVTVLTLVDRDTGWPCSVCGNFVLDTVEQYLNTLGHSRVTLQIDSEGSLRSVATAIRTRDGEGQGAGIAALLPPKPRRGGRGAQPPSGAGAHLAYGPSEPVPQLRGGCESHGIPVARQVRSLVHSKVQVKTTDKMTPYKIVNGVEYLSSICRFGETVMAKLPKPGTKAQRRWIRGLWVGKLDRDNTNIILTECGALSVRSVRRLPAEAQANRTLMGSGVPWALRQGRVLREPPPMVAQPVVLPAPTVESAAAEEPDEYRELEGPAQLPTMAHEGEPRRVDQEAQDVEAAAILEDLVPLEDSEVFPEAGGLGDLASELGAPAGENPSTAPEGAGSAASSAAAPPRPPSEAEELWARIERWASADDPAQTQRRLASVMELLDSAPDPAQIQQASLDQLRKLWRLKAFTPVHKKDKPTAAQTFHYKWVDKVKEGVAKSRFTCADVKRAYTAEQEQDLRVFVPTPTPEAHALLEITALQKGCAMRTFDIVAAFLIGQDRGAQEEKWVYMRPPPEWRPIWEEWVREQPPAEQARLWGQFNEMLFRLDGNLYGRRTAGSVYRDELEEVLCVKLKETGRYDFKRGVKDPCVYRCLKTGIVVVHHIDDGRCAGDAASLNKLLDEDLAAHCEITTGPLEAEGVSVEVLGKTKTRLPGCILTAPDPKHAENIIKVFCDSDWGGCVETRRSTDCHVVVLGGAVVITSTQTQLGLPATSSPDAELRGISRACREAIFVHDLAVLDFGLTVEVPRIWSDSSTGITAAKRIGPGTKLRHLDVSEFYVQGAVQAGKALLRKVKGTENPANYLTKHPKTGNEVAQALPSLAMVDPNQVAGNTSFERHSVKLVRTNPPSQWKPVLPFKPSLAIGSATVARQILGVKAQPREEELIQWTLQATMLLGLRTWLVLLWFVCRRVTGCCSRVLQRWRQQETQQPEHEPSESEEEAMVQTPPVAVQNLFRTPVRVEPPRDLRPPAPEPEPLDGEAGAAAEAAEPAQEEQAPPPIAAPPQGQRVRRRRLQPGARLPPVPQHNFGEMYYAPTRRTVHLYRNCVGLASVPQGDIIVENLCLNCWGGMIIGARHEDSANFFVVGENYTPHVFQTCGETRGWARMWRTHNLIQFMVSHGSSDEAPVVVVIRMLLTLLCDLKALVAPHVKDPGGGKTHKVSGPAAAIAMLRRACLVLVYPESPAEASVESLKRRACSALVVPRGGRLLNSSGELLDGVKTITEAKLKSGDVLTLHVNQVHLQATRKVMSAAFAALLGEGSVVTWGNALYGGDSSEVQDQLRDVQQIQASEGACAAILGDGSVVSWGDARCGGDSSAVQDQLRDVQQIQASASAFAAILGDGSVVTWGDPVSGGDSSAVQEELKNVQQIQASDGAFAAILGDGSVVTWGNAFVGGDSITEQEQLRNVQQIQSANQAFAAILRDGSVVTWGGPWCGGRSSAVQEQLKNVQQIQSSGRAFAAILGDGSVVTWGPANYGGDSSKVQDQLRDVQQIQASTAAFAAILIDASVVTWGDADYGGDSSAVQNQLRDVQQIQASDGAFAAILHDGSVVTWGDSNYGGDSSVVQEQLKNVQQIQASSSAFAAILGDGSAVTWGGARNGGDSSAVQEELKNVQQIQASGGASFAAILGDGSVVSWGDANSGGDSSAVQEQLRDAR</sequence>